<accession>A0AAJ4DN26</accession>
<name>A0AAJ4DN26_9BACT</name>
<dbReference type="InterPro" id="IPR014858">
    <property type="entry name" value="BrxB"/>
</dbReference>
<dbReference type="EMBL" id="CP041166">
    <property type="protein sequence ID" value="QFR43749.1"/>
    <property type="molecule type" value="Genomic_DNA"/>
</dbReference>
<organism evidence="1 2">
    <name type="scientific">Sulfurimonas xiamenensis</name>
    <dbReference type="NCBI Taxonomy" id="2590021"/>
    <lineage>
        <taxon>Bacteria</taxon>
        <taxon>Pseudomonadati</taxon>
        <taxon>Campylobacterota</taxon>
        <taxon>Epsilonproteobacteria</taxon>
        <taxon>Campylobacterales</taxon>
        <taxon>Sulfurimonadaceae</taxon>
        <taxon>Sulfurimonas</taxon>
    </lineage>
</organism>
<evidence type="ECO:0000313" key="1">
    <source>
        <dbReference type="EMBL" id="QFR43749.1"/>
    </source>
</evidence>
<sequence length="193" mass="22158">MKLESLDTKYEKLFNNLSKESFLSMSALGGEIPFYIVPYNPEQENDIVLKTKLLKDRLSRDGISVFEINLFDLSLEMLEERGVLEKIVAKESELSKAKLFKTLQGVLDSETKLIPRIEELCKENVSQIVFLTGIGQVFPYIRSHTILNNLQNSIKDRPTVMFFPGTYGSDLSLFGRLKDDNYYRAFNLDTLNL</sequence>
<dbReference type="Pfam" id="PF08747">
    <property type="entry name" value="BrxB"/>
    <property type="match status" value="1"/>
</dbReference>
<dbReference type="RefSeq" id="WP_152299810.1">
    <property type="nucleotide sequence ID" value="NZ_CP041166.1"/>
</dbReference>
<proteinExistence type="predicted"/>
<gene>
    <name evidence="1" type="ORF">FJR47_07435</name>
</gene>
<evidence type="ECO:0000313" key="2">
    <source>
        <dbReference type="Proteomes" id="UP000326061"/>
    </source>
</evidence>
<keyword evidence="2" id="KW-1185">Reference proteome</keyword>
<reference evidence="2" key="1">
    <citation type="submission" date="2019-06" db="EMBL/GenBank/DDBJ databases">
        <title>Sulfurimonas gotlandica sp. nov., a chemoautotrophic and psychrotolerant epsilonproteobacterium isolated from a pelagic redoxcline, and an emended description of the genus Sulfurimonas.</title>
        <authorList>
            <person name="Wang S."/>
            <person name="Jiang L."/>
            <person name="Shao Z."/>
        </authorList>
    </citation>
    <scope>NUCLEOTIDE SEQUENCE [LARGE SCALE GENOMIC DNA]</scope>
    <source>
        <strain evidence="2">1-1N</strain>
    </source>
</reference>
<dbReference type="Proteomes" id="UP000326061">
    <property type="component" value="Chromosome"/>
</dbReference>
<dbReference type="KEGG" id="suln:FJR47_07435"/>
<protein>
    <submittedName>
        <fullName evidence="1">DUF1788 domain-containing protein</fullName>
    </submittedName>
</protein>
<dbReference type="AlphaFoldDB" id="A0AAJ4DN26"/>